<dbReference type="PANTHER" id="PTHR33933:SF1">
    <property type="entry name" value="PROTEIN ADENYLYLTRANSFERASE MNTA-RELATED"/>
    <property type="match status" value="1"/>
</dbReference>
<evidence type="ECO:0000313" key="2">
    <source>
        <dbReference type="EMBL" id="XCH46309.1"/>
    </source>
</evidence>
<dbReference type="PANTHER" id="PTHR33933">
    <property type="entry name" value="NUCLEOTIDYLTRANSFERASE"/>
    <property type="match status" value="1"/>
</dbReference>
<sequence length="120" mass="14288">MKKAQKIKKIPYLNYYEDRFINELIEKIKNLYPNIKKIILYGSKARGDFLEDSDIDLLFVVEKAIDKKTKFLIYDLISELEIKYTVLVSVVFACEEDFKTKKINFLSNIKKEGILLWLRE</sequence>
<reference evidence="2" key="1">
    <citation type="submission" date="2024-01" db="EMBL/GenBank/DDBJ databases">
        <title>The first autotrophic representatives of the genus Thermodesulfovibrio.</title>
        <authorList>
            <person name="Maltseva A.I."/>
            <person name="Elcheninov A.G."/>
            <person name="Kublanov I.V."/>
            <person name="Lebedinsky A.V."/>
            <person name="Frolov E.N."/>
        </authorList>
    </citation>
    <scope>NUCLEOTIDE SEQUENCE</scope>
    <source>
        <strain evidence="2">3907-1M</strain>
    </source>
</reference>
<proteinExistence type="predicted"/>
<dbReference type="InterPro" id="IPR052548">
    <property type="entry name" value="Type_VII_TA_antitoxin"/>
</dbReference>
<name>A0AAU8GUV7_9BACT</name>
<dbReference type="EMBL" id="CP144373">
    <property type="protein sequence ID" value="XCH46309.1"/>
    <property type="molecule type" value="Genomic_DNA"/>
</dbReference>
<keyword evidence="2" id="KW-0548">Nucleotidyltransferase</keyword>
<dbReference type="KEGG" id="taut:V4D30_08160"/>
<dbReference type="InterPro" id="IPR043519">
    <property type="entry name" value="NT_sf"/>
</dbReference>
<dbReference type="GO" id="GO:0016779">
    <property type="term" value="F:nucleotidyltransferase activity"/>
    <property type="evidence" value="ECO:0007669"/>
    <property type="project" value="UniProtKB-KW"/>
</dbReference>
<accession>A0AAU8GUV7</accession>
<gene>
    <name evidence="2" type="ORF">V4D30_08160</name>
</gene>
<dbReference type="CDD" id="cd05403">
    <property type="entry name" value="NT_KNTase_like"/>
    <property type="match status" value="1"/>
</dbReference>
<dbReference type="SUPFAM" id="SSF81301">
    <property type="entry name" value="Nucleotidyltransferase"/>
    <property type="match status" value="1"/>
</dbReference>
<feature type="domain" description="Polymerase beta nucleotidyltransferase" evidence="1">
    <location>
        <begin position="25"/>
        <end position="118"/>
    </location>
</feature>
<dbReference type="RefSeq" id="WP_353683846.1">
    <property type="nucleotide sequence ID" value="NZ_CP144373.1"/>
</dbReference>
<dbReference type="InterPro" id="IPR041633">
    <property type="entry name" value="Polbeta"/>
</dbReference>
<dbReference type="Gene3D" id="3.30.460.10">
    <property type="entry name" value="Beta Polymerase, domain 2"/>
    <property type="match status" value="1"/>
</dbReference>
<dbReference type="EC" id="2.7.7.-" evidence="2"/>
<protein>
    <submittedName>
        <fullName evidence="2">Nucleotidyltransferase domain-containing protein</fullName>
        <ecNumber evidence="2">2.7.7.-</ecNumber>
    </submittedName>
</protein>
<keyword evidence="2" id="KW-0808">Transferase</keyword>
<dbReference type="Pfam" id="PF18765">
    <property type="entry name" value="Polbeta"/>
    <property type="match status" value="1"/>
</dbReference>
<evidence type="ECO:0000259" key="1">
    <source>
        <dbReference type="Pfam" id="PF18765"/>
    </source>
</evidence>
<dbReference type="AlphaFoldDB" id="A0AAU8GUV7"/>
<organism evidence="2">
    <name type="scientific">Thermodesulfovibrio autotrophicus</name>
    <dbReference type="NCBI Taxonomy" id="3118333"/>
    <lineage>
        <taxon>Bacteria</taxon>
        <taxon>Pseudomonadati</taxon>
        <taxon>Nitrospirota</taxon>
        <taxon>Thermodesulfovibrionia</taxon>
        <taxon>Thermodesulfovibrionales</taxon>
        <taxon>Thermodesulfovibrionaceae</taxon>
        <taxon>Thermodesulfovibrio</taxon>
    </lineage>
</organism>